<gene>
    <name evidence="1" type="ORF">D3P05_15225</name>
</gene>
<sequence>MTDDRIDKWAAAADHLLKLAVLLAEEPGVIRLDELPNWLRMTAAERERQGDTGAAELLNSWADRLEDQNT</sequence>
<keyword evidence="2" id="KW-1185">Reference proteome</keyword>
<dbReference type="RefSeq" id="WP_119899137.1">
    <property type="nucleotide sequence ID" value="NZ_QNRC01000053.1"/>
</dbReference>
<evidence type="ECO:0000313" key="2">
    <source>
        <dbReference type="Proteomes" id="UP000283587"/>
    </source>
</evidence>
<organism evidence="1 2">
    <name type="scientific">Paracoccus siganidrum</name>
    <dbReference type="NCBI Taxonomy" id="1276757"/>
    <lineage>
        <taxon>Bacteria</taxon>
        <taxon>Pseudomonadati</taxon>
        <taxon>Pseudomonadota</taxon>
        <taxon>Alphaproteobacteria</taxon>
        <taxon>Rhodobacterales</taxon>
        <taxon>Paracoccaceae</taxon>
        <taxon>Paracoccus</taxon>
    </lineage>
</organism>
<protein>
    <submittedName>
        <fullName evidence="1">Uncharacterized protein</fullName>
    </submittedName>
</protein>
<dbReference type="EMBL" id="QZEW01000068">
    <property type="protein sequence ID" value="RJL09144.1"/>
    <property type="molecule type" value="Genomic_DNA"/>
</dbReference>
<accession>A0A419A4F7</accession>
<proteinExistence type="predicted"/>
<name>A0A419A4F7_9RHOB</name>
<dbReference type="Proteomes" id="UP000283587">
    <property type="component" value="Unassembled WGS sequence"/>
</dbReference>
<evidence type="ECO:0000313" key="1">
    <source>
        <dbReference type="EMBL" id="RJL09144.1"/>
    </source>
</evidence>
<reference evidence="2" key="1">
    <citation type="submission" date="2018-09" db="EMBL/GenBank/DDBJ databases">
        <title>Paracoccus onubensis nov. sp. a moderate halophilic bacterium isolated from Gruta de las Maravillas (Aracena, Spain).</title>
        <authorList>
            <person name="Jurado V."/>
            <person name="Gutierrez-Patricio S."/>
            <person name="Gonzalez-Pimentel J.L."/>
            <person name="Miller A.Z."/>
            <person name="Laiz L."/>
            <person name="Saiz-Jimenez C."/>
        </authorList>
    </citation>
    <scope>NUCLEOTIDE SEQUENCE [LARGE SCALE GENOMIC DNA]</scope>
    <source>
        <strain evidence="2">DSM 26381</strain>
    </source>
</reference>
<dbReference type="AlphaFoldDB" id="A0A419A4F7"/>
<dbReference type="OrthoDB" id="7873026at2"/>
<comment type="caution">
    <text evidence="1">The sequence shown here is derived from an EMBL/GenBank/DDBJ whole genome shotgun (WGS) entry which is preliminary data.</text>
</comment>